<dbReference type="Pfam" id="PF03807">
    <property type="entry name" value="F420_oxidored"/>
    <property type="match status" value="1"/>
</dbReference>
<name>A0A6N6JJT2_9RHOB</name>
<dbReference type="Gene3D" id="3.40.50.720">
    <property type="entry name" value="NAD(P)-binding Rossmann-like Domain"/>
    <property type="match status" value="1"/>
</dbReference>
<sequence>MKIAVLGAGGVGRGIGGILAAAGHEVVYGVRAPKNGEMSFADAVSDAAVVLLAVPYSAAEPVIAAAGDLTGKVLIDATNAVDMGDEGPRIALKPGQSAGENIATWAEAADVYKSFNQVGVEVLAEPDSFGGAKPFMLIAGPDGESRSIAEQVVSDAGFDPQYLGSIRQSHLLEAFAMIWINLAGTGRTGRDWALVRHHMETDQ</sequence>
<evidence type="ECO:0000256" key="1">
    <source>
        <dbReference type="ARBA" id="ARBA00023002"/>
    </source>
</evidence>
<dbReference type="PANTHER" id="PTHR14239:SF10">
    <property type="entry name" value="REDUCTASE"/>
    <property type="match status" value="1"/>
</dbReference>
<dbReference type="SUPFAM" id="SSF51735">
    <property type="entry name" value="NAD(P)-binding Rossmann-fold domains"/>
    <property type="match status" value="1"/>
</dbReference>
<organism evidence="3 4">
    <name type="scientific">Litoreibacter roseus</name>
    <dbReference type="NCBI Taxonomy" id="2601869"/>
    <lineage>
        <taxon>Bacteria</taxon>
        <taxon>Pseudomonadati</taxon>
        <taxon>Pseudomonadota</taxon>
        <taxon>Alphaproteobacteria</taxon>
        <taxon>Rhodobacterales</taxon>
        <taxon>Roseobacteraceae</taxon>
        <taxon>Litoreibacter</taxon>
    </lineage>
</organism>
<dbReference type="PANTHER" id="PTHR14239">
    <property type="entry name" value="DUDULIN-RELATED"/>
    <property type="match status" value="1"/>
</dbReference>
<evidence type="ECO:0000313" key="3">
    <source>
        <dbReference type="EMBL" id="GFE66593.1"/>
    </source>
</evidence>
<dbReference type="Proteomes" id="UP000436822">
    <property type="component" value="Unassembled WGS sequence"/>
</dbReference>
<dbReference type="InterPro" id="IPR028939">
    <property type="entry name" value="P5C_Rdtase_cat_N"/>
</dbReference>
<dbReference type="RefSeq" id="WP_159809773.1">
    <property type="nucleotide sequence ID" value="NZ_BLJE01000005.1"/>
</dbReference>
<dbReference type="GO" id="GO:0016491">
    <property type="term" value="F:oxidoreductase activity"/>
    <property type="evidence" value="ECO:0007669"/>
    <property type="project" value="UniProtKB-KW"/>
</dbReference>
<evidence type="ECO:0000259" key="2">
    <source>
        <dbReference type="Pfam" id="PF03807"/>
    </source>
</evidence>
<proteinExistence type="predicted"/>
<reference evidence="3 4" key="1">
    <citation type="submission" date="2019-12" db="EMBL/GenBank/DDBJ databases">
        <title>Litoreibacter badius sp. nov., a novel bacteriochlorophyll a-containing bacterium in the genus Litoreibacter.</title>
        <authorList>
            <person name="Kanamuro M."/>
            <person name="Takabe Y."/>
            <person name="Mori K."/>
            <person name="Takaichi S."/>
            <person name="Hanada S."/>
        </authorList>
    </citation>
    <scope>NUCLEOTIDE SEQUENCE [LARGE SCALE GENOMIC DNA]</scope>
    <source>
        <strain evidence="3 4">K6</strain>
    </source>
</reference>
<gene>
    <name evidence="3" type="primary">mmyQ</name>
    <name evidence="3" type="ORF">KIN_36670</name>
</gene>
<keyword evidence="4" id="KW-1185">Reference proteome</keyword>
<evidence type="ECO:0000313" key="4">
    <source>
        <dbReference type="Proteomes" id="UP000436822"/>
    </source>
</evidence>
<protein>
    <recommendedName>
        <fullName evidence="2">Pyrroline-5-carboxylate reductase catalytic N-terminal domain-containing protein</fullName>
    </recommendedName>
</protein>
<comment type="caution">
    <text evidence="3">The sequence shown here is derived from an EMBL/GenBank/DDBJ whole genome shotgun (WGS) entry which is preliminary data.</text>
</comment>
<dbReference type="InterPro" id="IPR036291">
    <property type="entry name" value="NAD(P)-bd_dom_sf"/>
</dbReference>
<dbReference type="OrthoDB" id="5524287at2"/>
<dbReference type="InterPro" id="IPR051267">
    <property type="entry name" value="STEAP_metalloreductase"/>
</dbReference>
<dbReference type="EMBL" id="BLJE01000005">
    <property type="protein sequence ID" value="GFE66593.1"/>
    <property type="molecule type" value="Genomic_DNA"/>
</dbReference>
<feature type="domain" description="Pyrroline-5-carboxylate reductase catalytic N-terminal" evidence="2">
    <location>
        <begin position="2"/>
        <end position="79"/>
    </location>
</feature>
<keyword evidence="1" id="KW-0560">Oxidoreductase</keyword>
<accession>A0A6N6JJT2</accession>
<dbReference type="AlphaFoldDB" id="A0A6N6JJT2"/>